<evidence type="ECO:0000313" key="1">
    <source>
        <dbReference type="EMBL" id="KAI8539823.1"/>
    </source>
</evidence>
<accession>A0ACC0MFK3</accession>
<reference evidence="1" key="1">
    <citation type="submission" date="2022-02" db="EMBL/GenBank/DDBJ databases">
        <title>Plant Genome Project.</title>
        <authorList>
            <person name="Zhang R.-G."/>
        </authorList>
    </citation>
    <scope>NUCLEOTIDE SEQUENCE</scope>
    <source>
        <strain evidence="1">AT1</strain>
    </source>
</reference>
<dbReference type="EMBL" id="CM046396">
    <property type="protein sequence ID" value="KAI8539823.1"/>
    <property type="molecule type" value="Genomic_DNA"/>
</dbReference>
<dbReference type="Proteomes" id="UP001062846">
    <property type="component" value="Chromosome 9"/>
</dbReference>
<proteinExistence type="predicted"/>
<protein>
    <submittedName>
        <fullName evidence="1">Uncharacterized protein</fullName>
    </submittedName>
</protein>
<comment type="caution">
    <text evidence="1">The sequence shown here is derived from an EMBL/GenBank/DDBJ whole genome shotgun (WGS) entry which is preliminary data.</text>
</comment>
<gene>
    <name evidence="1" type="ORF">RHMOL_Rhmol09G0213000</name>
</gene>
<name>A0ACC0MFK3_RHOML</name>
<organism evidence="1 2">
    <name type="scientific">Rhododendron molle</name>
    <name type="common">Chinese azalea</name>
    <name type="synonym">Azalea mollis</name>
    <dbReference type="NCBI Taxonomy" id="49168"/>
    <lineage>
        <taxon>Eukaryota</taxon>
        <taxon>Viridiplantae</taxon>
        <taxon>Streptophyta</taxon>
        <taxon>Embryophyta</taxon>
        <taxon>Tracheophyta</taxon>
        <taxon>Spermatophyta</taxon>
        <taxon>Magnoliopsida</taxon>
        <taxon>eudicotyledons</taxon>
        <taxon>Gunneridae</taxon>
        <taxon>Pentapetalae</taxon>
        <taxon>asterids</taxon>
        <taxon>Ericales</taxon>
        <taxon>Ericaceae</taxon>
        <taxon>Ericoideae</taxon>
        <taxon>Rhodoreae</taxon>
        <taxon>Rhododendron</taxon>
    </lineage>
</organism>
<evidence type="ECO:0000313" key="2">
    <source>
        <dbReference type="Proteomes" id="UP001062846"/>
    </source>
</evidence>
<sequence>MIRSKRIRIKKELLEMKQFKADERVMMMDLNCLSEEQQEFYRLRRLETLEKKKKGSVICGTWNQKLVLNSANVNLALTF</sequence>
<keyword evidence="2" id="KW-1185">Reference proteome</keyword>